<evidence type="ECO:0000313" key="1">
    <source>
        <dbReference type="EMBL" id="PSB44260.1"/>
    </source>
</evidence>
<gene>
    <name evidence="1" type="ORF">C7B77_25715</name>
</gene>
<dbReference type="Proteomes" id="UP000238937">
    <property type="component" value="Unassembled WGS sequence"/>
</dbReference>
<proteinExistence type="predicted"/>
<dbReference type="OrthoDB" id="512301at2"/>
<protein>
    <submittedName>
        <fullName evidence="1">Uncharacterized protein</fullName>
    </submittedName>
</protein>
<reference evidence="1 2" key="1">
    <citation type="submission" date="2018-03" db="EMBL/GenBank/DDBJ databases">
        <title>The ancient ancestry and fast evolution of plastids.</title>
        <authorList>
            <person name="Moore K.R."/>
            <person name="Magnabosco C."/>
            <person name="Momper L."/>
            <person name="Gold D.A."/>
            <person name="Bosak T."/>
            <person name="Fournier G.P."/>
        </authorList>
    </citation>
    <scope>NUCLEOTIDE SEQUENCE [LARGE SCALE GENOMIC DNA]</scope>
    <source>
        <strain evidence="1 2">CCALA 037</strain>
    </source>
</reference>
<evidence type="ECO:0000313" key="2">
    <source>
        <dbReference type="Proteomes" id="UP000238937"/>
    </source>
</evidence>
<accession>A0A2T1FH00</accession>
<dbReference type="RefSeq" id="WP_106311689.1">
    <property type="nucleotide sequence ID" value="NZ_PVWO01000527.1"/>
</dbReference>
<organism evidence="1 2">
    <name type="scientific">Chamaesiphon polymorphus CCALA 037</name>
    <dbReference type="NCBI Taxonomy" id="2107692"/>
    <lineage>
        <taxon>Bacteria</taxon>
        <taxon>Bacillati</taxon>
        <taxon>Cyanobacteriota</taxon>
        <taxon>Cyanophyceae</taxon>
        <taxon>Gomontiellales</taxon>
        <taxon>Chamaesiphonaceae</taxon>
        <taxon>Chamaesiphon</taxon>
    </lineage>
</organism>
<sequence>MIKRQVIKQIMRSIVKSSVTRVNNAKNLEASDSEPLMLSTLKQPVMNPAKLKLIPDDREYREEFIDRYIAWILNNDPQTPFKSESMLKANYDIEVFNQRIAELDLEYHRYHQQRAKGYRAEIESLQTARLNIDTTGRPQHEAQQLIAAARSAKKAEITANYEEDLAALDREYAIIKQQYESRISPAREDLN</sequence>
<name>A0A2T1FH00_9CYAN</name>
<comment type="caution">
    <text evidence="1">The sequence shown here is derived from an EMBL/GenBank/DDBJ whole genome shotgun (WGS) entry which is preliminary data.</text>
</comment>
<dbReference type="AlphaFoldDB" id="A0A2T1FH00"/>
<dbReference type="EMBL" id="PVWO01000527">
    <property type="protein sequence ID" value="PSB44260.1"/>
    <property type="molecule type" value="Genomic_DNA"/>
</dbReference>
<keyword evidence="2" id="KW-1185">Reference proteome</keyword>